<feature type="transmembrane region" description="Helical" evidence="1">
    <location>
        <begin position="20"/>
        <end position="40"/>
    </location>
</feature>
<dbReference type="EMBL" id="GGEC01070958">
    <property type="protein sequence ID" value="MBX51442.1"/>
    <property type="molecule type" value="Transcribed_RNA"/>
</dbReference>
<accession>A0A2P2P9Q2</accession>
<proteinExistence type="predicted"/>
<evidence type="ECO:0000256" key="1">
    <source>
        <dbReference type="SAM" id="Phobius"/>
    </source>
</evidence>
<evidence type="ECO:0000313" key="2">
    <source>
        <dbReference type="EMBL" id="MBX51442.1"/>
    </source>
</evidence>
<organism evidence="2">
    <name type="scientific">Rhizophora mucronata</name>
    <name type="common">Asiatic mangrove</name>
    <dbReference type="NCBI Taxonomy" id="61149"/>
    <lineage>
        <taxon>Eukaryota</taxon>
        <taxon>Viridiplantae</taxon>
        <taxon>Streptophyta</taxon>
        <taxon>Embryophyta</taxon>
        <taxon>Tracheophyta</taxon>
        <taxon>Spermatophyta</taxon>
        <taxon>Magnoliopsida</taxon>
        <taxon>eudicotyledons</taxon>
        <taxon>Gunneridae</taxon>
        <taxon>Pentapetalae</taxon>
        <taxon>rosids</taxon>
        <taxon>fabids</taxon>
        <taxon>Malpighiales</taxon>
        <taxon>Rhizophoraceae</taxon>
        <taxon>Rhizophora</taxon>
    </lineage>
</organism>
<keyword evidence="1" id="KW-0472">Membrane</keyword>
<name>A0A2P2P9Q2_RHIMU</name>
<reference evidence="2" key="1">
    <citation type="submission" date="2018-02" db="EMBL/GenBank/DDBJ databases">
        <title>Rhizophora mucronata_Transcriptome.</title>
        <authorList>
            <person name="Meera S.P."/>
            <person name="Sreeshan A."/>
            <person name="Augustine A."/>
        </authorList>
    </citation>
    <scope>NUCLEOTIDE SEQUENCE</scope>
    <source>
        <tissue evidence="2">Leaf</tissue>
    </source>
</reference>
<sequence length="43" mass="5012">MFLLNQLNMFIESLSLFFSFPLHCDIIVLIDTFFFLLISLSAP</sequence>
<protein>
    <submittedName>
        <fullName evidence="2">Uncharacterized protein</fullName>
    </submittedName>
</protein>
<dbReference type="AlphaFoldDB" id="A0A2P2P9Q2"/>
<keyword evidence="1" id="KW-1133">Transmembrane helix</keyword>
<keyword evidence="1" id="KW-0812">Transmembrane</keyword>